<dbReference type="RefSeq" id="WP_369752739.1">
    <property type="nucleotide sequence ID" value="NZ_CP165625.1"/>
</dbReference>
<feature type="chain" id="PRO_5044282797" evidence="1">
    <location>
        <begin position="28"/>
        <end position="1362"/>
    </location>
</feature>
<feature type="signal peptide" evidence="1">
    <location>
        <begin position="1"/>
        <end position="27"/>
    </location>
</feature>
<gene>
    <name evidence="3" type="ORF">AB3G34_13560</name>
</gene>
<keyword evidence="1" id="KW-0732">Signal</keyword>
<organism evidence="3">
    <name type="scientific">Flavobacterium sp. WC2409</name>
    <dbReference type="NCBI Taxonomy" id="3234139"/>
    <lineage>
        <taxon>Bacteria</taxon>
        <taxon>Pseudomonadati</taxon>
        <taxon>Bacteroidota</taxon>
        <taxon>Flavobacteriia</taxon>
        <taxon>Flavobacteriales</taxon>
        <taxon>Flavobacteriaceae</taxon>
        <taxon>Flavobacterium</taxon>
    </lineage>
</organism>
<dbReference type="Gene3D" id="2.60.40.1080">
    <property type="match status" value="1"/>
</dbReference>
<dbReference type="InterPro" id="IPR044023">
    <property type="entry name" value="Ig_7"/>
</dbReference>
<dbReference type="CDD" id="cd22842">
    <property type="entry name" value="Gal_Rha_Lectin_BGal"/>
    <property type="match status" value="1"/>
</dbReference>
<evidence type="ECO:0000313" key="3">
    <source>
        <dbReference type="EMBL" id="XDU94906.1"/>
    </source>
</evidence>
<dbReference type="NCBIfam" id="NF033708">
    <property type="entry name" value="T9SS_Cterm_ChiA"/>
    <property type="match status" value="1"/>
</dbReference>
<reference evidence="3" key="1">
    <citation type="submission" date="2024-07" db="EMBL/GenBank/DDBJ databases">
        <authorList>
            <person name="Biller S.J."/>
        </authorList>
    </citation>
    <scope>NUCLEOTIDE SEQUENCE</scope>
    <source>
        <strain evidence="3">WC2409</strain>
    </source>
</reference>
<protein>
    <submittedName>
        <fullName evidence="3">T9SS sorting signal type C domain-containing protein</fullName>
    </submittedName>
</protein>
<sequence>MNKILLLNNKRVLFCVLCLIISSVSFGQTTLFQYNFENSVNPNINNTAGSPAIYQNGGLSNISYNTNNPCGGSYMLSSTNWSNNDYFLIVVNTTGFDNLIFSYCNRADNTAIGNFTSYVSVDQGVNKTPIINTYTPSTNNSTVTSITLPNSASNNSEIYLYIQKNNNANSNSRIFYIDDITLKGCPINAGTLSGNQYICTYGTKNTTFTSTISGGTWSSSNNSVATVNLTTGVITSVGGGIATITYTVGGSGGCTTYTATRTVYVSNGPGAGPNSLSGSNSQCQNSTTTYTITPDVYSSSYVWLYSGSGATITPAADGLSASVTFSATATAGNINVQSVNGCGNGGGGKYLYVSIASSSAGGTLPSNVSGCANTYIANIALSGQVGTPIRWESSTDNFATAPTTIVTTSNNINISGLTQTTYYRAVVQNSPCSGISYSSVCTATISNNTASTASSSPTVCSGTSMTNITHTTTGATGISNNNVIGANGLPAGVKAVWASNTITISGTPTDAAGTYSYSIQLTGGCGNVSAVGSITLSTSSAVPTTISAPTTICVGSSTSLTISGGTLGSGAIVNWYSGSCGGTLVGSGNTISVSPTITTTYYVRYEGSCNSTSCISTTVTVNPSLSNNSLSFSSGTSGQVSATAAEGGNALLTAPLGTYFSNVAFASYGTPGGTSPNFTIGSCHATSSQSVTEGYLLGNNSATIPATNGVFGDPCVGTVKKVYILASYIEPICNGSKATLTGSIPSGGTGTYAYLWESSTTSATTGFSAATGTNNTINYTTGSITQTTWFRRTVTSCTLSSTSAVVMIKVNGTNSWNGTVWSSGIAPTLSDKIIFAGDYSVDADVNGCSCTVSGSKNVVIKTGRTMKIVNEVTVLGSGKLTFENSASLVQVNDASVNTGTINYIRNTSSVINSDYTYWSSPVTGQNLNISPSYSSGLAYSYNDFATPENWAGEQFSAIMQPGKGYIINGNQGFSSSPPSVYQATFVGVPNNGKIVLPIGPTGTSNLVGNPYPSAINGALFLSGNNLNIEGTIYIWTHNTAIQLASNISNGTAGSGAYAYTSDDYASYNGTGAVATSGGTVPTGNIAAGQSFFTTSLGTNPVTFSNSMRLSGTTIADGSGINQQFFKIKNAKYETEKPIEKDRVWLNLTNTQGAFKQTLIGYITDATNEYDSAFDGESFDSNEYLDFYSINQDKNLVIQGRALPFDVKDEVPLGYSSTIVGDFEIAIGQVDGALVDKEVFLEDKLLNTTHNLKNSPYLFKTEDGIFNERFILSYSNKTLATDDFENLKYGVVISNKNKEIQIKSSDDLIDKIFVYDFSGKQLYKKIKVDNIEYTIPNLGPTDQALIVKVVLQNGQTVNKKIVY</sequence>
<dbReference type="GO" id="GO:0030246">
    <property type="term" value="F:carbohydrate binding"/>
    <property type="evidence" value="ECO:0007669"/>
    <property type="project" value="InterPro"/>
</dbReference>
<evidence type="ECO:0000256" key="1">
    <source>
        <dbReference type="SAM" id="SignalP"/>
    </source>
</evidence>
<dbReference type="Pfam" id="PF19081">
    <property type="entry name" value="Ig_7"/>
    <property type="match status" value="1"/>
</dbReference>
<dbReference type="SUPFAM" id="SSF49373">
    <property type="entry name" value="Invasin/intimin cell-adhesion fragments"/>
    <property type="match status" value="1"/>
</dbReference>
<dbReference type="InterPro" id="IPR000922">
    <property type="entry name" value="Lectin_gal-bd_dom"/>
</dbReference>
<accession>A0AB39W216</accession>
<evidence type="ECO:0000259" key="2">
    <source>
        <dbReference type="PROSITE" id="PS50228"/>
    </source>
</evidence>
<dbReference type="PROSITE" id="PS50228">
    <property type="entry name" value="SUEL_LECTIN"/>
    <property type="match status" value="1"/>
</dbReference>
<proteinExistence type="predicted"/>
<name>A0AB39W216_9FLAO</name>
<feature type="domain" description="SUEL-type lectin" evidence="2">
    <location>
        <begin position="644"/>
        <end position="729"/>
    </location>
</feature>
<dbReference type="InterPro" id="IPR008964">
    <property type="entry name" value="Invasin/intimin_cell_adhesion"/>
</dbReference>
<dbReference type="EMBL" id="CP165625">
    <property type="protein sequence ID" value="XDU94906.1"/>
    <property type="molecule type" value="Genomic_DNA"/>
</dbReference>